<reference evidence="7" key="2">
    <citation type="journal article" date="2021" name="PeerJ">
        <title>Extensive microbial diversity within the chicken gut microbiome revealed by metagenomics and culture.</title>
        <authorList>
            <person name="Gilroy R."/>
            <person name="Ravi A."/>
            <person name="Getino M."/>
            <person name="Pursley I."/>
            <person name="Horton D.L."/>
            <person name="Alikhan N.F."/>
            <person name="Baker D."/>
            <person name="Gharbi K."/>
            <person name="Hall N."/>
            <person name="Watson M."/>
            <person name="Adriaenssens E.M."/>
            <person name="Foster-Nyarko E."/>
            <person name="Jarju S."/>
            <person name="Secka A."/>
            <person name="Antonio M."/>
            <person name="Oren A."/>
            <person name="Chaudhuri R.R."/>
            <person name="La Ragione R."/>
            <person name="Hildebrand F."/>
            <person name="Pallen M.J."/>
        </authorList>
    </citation>
    <scope>NUCLEOTIDE SEQUENCE</scope>
    <source>
        <strain evidence="7">CHK176-6737</strain>
    </source>
</reference>
<dbReference type="PANTHER" id="PTHR33602">
    <property type="entry name" value="REGULATORY PROTEIN RECX FAMILY PROTEIN"/>
    <property type="match status" value="1"/>
</dbReference>
<dbReference type="InterPro" id="IPR003783">
    <property type="entry name" value="Regulatory_RecX"/>
</dbReference>
<sequence length="204" mass="23542">MLLKAQKGRGKKIHLLLDGEYQITTDSEFWTLHGLPDGTELTEQEWEELVQQIERTKAVNKCYDLLSRRDHSKKELLTKLLRTVSAENARYAVELMEEKGYLDDEQYAKKLCAYLLESKNLSKRHLAAEMTKRGLSRDLISQVLEEVEVDPVDQIMQLLQTKLAAKLQTENGEQKVTAALLRKGFTYADIKSAFYRLETDDYAL</sequence>
<dbReference type="GO" id="GO:0005737">
    <property type="term" value="C:cytoplasm"/>
    <property type="evidence" value="ECO:0007669"/>
    <property type="project" value="UniProtKB-SubCell"/>
</dbReference>
<dbReference type="InterPro" id="IPR036388">
    <property type="entry name" value="WH-like_DNA-bd_sf"/>
</dbReference>
<evidence type="ECO:0000313" key="7">
    <source>
        <dbReference type="EMBL" id="HIU69702.1"/>
    </source>
</evidence>
<name>A0A9D1MW81_9FIRM</name>
<dbReference type="HAMAP" id="MF_01114">
    <property type="entry name" value="RecX"/>
    <property type="match status" value="1"/>
</dbReference>
<accession>A0A9D1MW81</accession>
<comment type="function">
    <text evidence="5">Modulates RecA activity.</text>
</comment>
<evidence type="ECO:0000256" key="4">
    <source>
        <dbReference type="ARBA" id="ARBA00022490"/>
    </source>
</evidence>
<comment type="similarity">
    <text evidence="2 5">Belongs to the RecX family.</text>
</comment>
<evidence type="ECO:0000313" key="8">
    <source>
        <dbReference type="Proteomes" id="UP000824125"/>
    </source>
</evidence>
<keyword evidence="4 5" id="KW-0963">Cytoplasm</keyword>
<dbReference type="AlphaFoldDB" id="A0A9D1MW81"/>
<evidence type="ECO:0000259" key="6">
    <source>
        <dbReference type="Pfam" id="PF02631"/>
    </source>
</evidence>
<proteinExistence type="inferred from homology"/>
<evidence type="ECO:0000256" key="5">
    <source>
        <dbReference type="HAMAP-Rule" id="MF_01114"/>
    </source>
</evidence>
<feature type="domain" description="RecX second three-helical" evidence="6">
    <location>
        <begin position="103"/>
        <end position="144"/>
    </location>
</feature>
<evidence type="ECO:0000256" key="3">
    <source>
        <dbReference type="ARBA" id="ARBA00018111"/>
    </source>
</evidence>
<organism evidence="7 8">
    <name type="scientific">Candidatus Scybalenecus merdavium</name>
    <dbReference type="NCBI Taxonomy" id="2840939"/>
    <lineage>
        <taxon>Bacteria</taxon>
        <taxon>Bacillati</taxon>
        <taxon>Bacillota</taxon>
        <taxon>Clostridia</taxon>
        <taxon>Eubacteriales</taxon>
        <taxon>Oscillospiraceae</taxon>
        <taxon>Oscillospiraceae incertae sedis</taxon>
        <taxon>Candidatus Scybalenecus</taxon>
    </lineage>
</organism>
<dbReference type="Proteomes" id="UP000824125">
    <property type="component" value="Unassembled WGS sequence"/>
</dbReference>
<dbReference type="Gene3D" id="1.10.10.10">
    <property type="entry name" value="Winged helix-like DNA-binding domain superfamily/Winged helix DNA-binding domain"/>
    <property type="match status" value="3"/>
</dbReference>
<comment type="subcellular location">
    <subcellularLocation>
        <location evidence="1 5">Cytoplasm</location>
    </subcellularLocation>
</comment>
<dbReference type="Pfam" id="PF02631">
    <property type="entry name" value="RecX_HTH2"/>
    <property type="match status" value="1"/>
</dbReference>
<dbReference type="InterPro" id="IPR053924">
    <property type="entry name" value="RecX_HTH_2nd"/>
</dbReference>
<evidence type="ECO:0000256" key="2">
    <source>
        <dbReference type="ARBA" id="ARBA00009695"/>
    </source>
</evidence>
<dbReference type="PANTHER" id="PTHR33602:SF1">
    <property type="entry name" value="REGULATORY PROTEIN RECX FAMILY PROTEIN"/>
    <property type="match status" value="1"/>
</dbReference>
<evidence type="ECO:0000256" key="1">
    <source>
        <dbReference type="ARBA" id="ARBA00004496"/>
    </source>
</evidence>
<protein>
    <recommendedName>
        <fullName evidence="3 5">Regulatory protein RecX</fullName>
    </recommendedName>
</protein>
<dbReference type="GO" id="GO:0006282">
    <property type="term" value="P:regulation of DNA repair"/>
    <property type="evidence" value="ECO:0007669"/>
    <property type="project" value="UniProtKB-UniRule"/>
</dbReference>
<dbReference type="EMBL" id="DVNM01000041">
    <property type="protein sequence ID" value="HIU69702.1"/>
    <property type="molecule type" value="Genomic_DNA"/>
</dbReference>
<reference evidence="7" key="1">
    <citation type="submission" date="2020-10" db="EMBL/GenBank/DDBJ databases">
        <authorList>
            <person name="Gilroy R."/>
        </authorList>
    </citation>
    <scope>NUCLEOTIDE SEQUENCE</scope>
    <source>
        <strain evidence="7">CHK176-6737</strain>
    </source>
</reference>
<gene>
    <name evidence="5" type="primary">recX</name>
    <name evidence="7" type="ORF">IAD23_07090</name>
</gene>
<comment type="caution">
    <text evidence="7">The sequence shown here is derived from an EMBL/GenBank/DDBJ whole genome shotgun (WGS) entry which is preliminary data.</text>
</comment>